<keyword evidence="3" id="KW-1185">Reference proteome</keyword>
<name>A0ABW4ZE69_9BACT</name>
<dbReference type="InterPro" id="IPR036514">
    <property type="entry name" value="SGNH_hydro_sf"/>
</dbReference>
<dbReference type="InterPro" id="IPR001087">
    <property type="entry name" value="GDSL"/>
</dbReference>
<comment type="caution">
    <text evidence="2">The sequence shown here is derived from an EMBL/GenBank/DDBJ whole genome shotgun (WGS) entry which is preliminary data.</text>
</comment>
<dbReference type="Proteomes" id="UP001597389">
    <property type="component" value="Unassembled WGS sequence"/>
</dbReference>
<evidence type="ECO:0000313" key="2">
    <source>
        <dbReference type="EMBL" id="MFD2160305.1"/>
    </source>
</evidence>
<dbReference type="PANTHER" id="PTHR30383:SF5">
    <property type="entry name" value="SGNH HYDROLASE-TYPE ESTERASE DOMAIN-CONTAINING PROTEIN"/>
    <property type="match status" value="1"/>
</dbReference>
<keyword evidence="2" id="KW-0378">Hydrolase</keyword>
<sequence length="595" mass="64650">MKRCLTLTLLLVAPLTAAIQQQNQQFATPSTGSTALNNFQPIQGDLAETSATSSFSSATFFGSPQTLTNGSMANGVYLTASYTQDNLPNSQTFTLNTTQSPDGFQITAIHSYAGHNENGSCLANQKYTLEISRINSDEFTLIGTFSHIPYDPSNTNLAAATRISLSDTSGIIAEHVDAVRITYLDHGYSNGNTAIDGTVYREIDIIGSPMSPPPTPSMELGAIWFIGDSITQSNADGDGSSSPRKALYDILTQQNIGFSFTGHFTANIDGLPATGSSATDNLYQYHSGISGSVIGNNNGGRTGMTYNIDQGQKFWTSGRLAYVKPAIILIMLGTNDTNSNIEPASAPQRISSLIDTIMAQQSVGSPAIFVAKIPPNGISPERAARVINFNDSLPDIVANQRAKGHDVYLVDNFTTIQQNYAAAMRGDNLHTNHFGNQLMAQQWYNAIIQRFDTSSSNTYQSWQFKHFGSTEATQSDPLANPDGDTQPNLVEFALGSSPLSNNAPKSYLTVEPPMLAITARDPETANLKYTLEYSQSLTSNSWTESPSQTTTLHDHDNGFLTIQWNDQLSQPLQKMRFFRVKIENLIPLHDAKEVK</sequence>
<keyword evidence="1" id="KW-0732">Signal</keyword>
<dbReference type="Gene3D" id="3.40.50.1110">
    <property type="entry name" value="SGNH hydrolase"/>
    <property type="match status" value="1"/>
</dbReference>
<feature type="signal peptide" evidence="1">
    <location>
        <begin position="1"/>
        <end position="17"/>
    </location>
</feature>
<dbReference type="InterPro" id="IPR051532">
    <property type="entry name" value="Ester_Hydrolysis_Enzymes"/>
</dbReference>
<dbReference type="EMBL" id="JBHUJB010000076">
    <property type="protein sequence ID" value="MFD2160305.1"/>
    <property type="molecule type" value="Genomic_DNA"/>
</dbReference>
<proteinExistence type="predicted"/>
<evidence type="ECO:0000313" key="3">
    <source>
        <dbReference type="Proteomes" id="UP001597389"/>
    </source>
</evidence>
<dbReference type="SUPFAM" id="SSF52266">
    <property type="entry name" value="SGNH hydrolase"/>
    <property type="match status" value="1"/>
</dbReference>
<dbReference type="Pfam" id="PF00657">
    <property type="entry name" value="Lipase_GDSL"/>
    <property type="match status" value="1"/>
</dbReference>
<accession>A0ABW4ZE69</accession>
<evidence type="ECO:0000256" key="1">
    <source>
        <dbReference type="SAM" id="SignalP"/>
    </source>
</evidence>
<protein>
    <submittedName>
        <fullName evidence="2">SGNH/GDSL hydrolase family protein</fullName>
    </submittedName>
</protein>
<organism evidence="2 3">
    <name type="scientific">Rubritalea tangerina</name>
    <dbReference type="NCBI Taxonomy" id="430798"/>
    <lineage>
        <taxon>Bacteria</taxon>
        <taxon>Pseudomonadati</taxon>
        <taxon>Verrucomicrobiota</taxon>
        <taxon>Verrucomicrobiia</taxon>
        <taxon>Verrucomicrobiales</taxon>
        <taxon>Rubritaleaceae</taxon>
        <taxon>Rubritalea</taxon>
    </lineage>
</organism>
<feature type="chain" id="PRO_5045654983" evidence="1">
    <location>
        <begin position="18"/>
        <end position="595"/>
    </location>
</feature>
<dbReference type="PANTHER" id="PTHR30383">
    <property type="entry name" value="THIOESTERASE 1/PROTEASE 1/LYSOPHOSPHOLIPASE L1"/>
    <property type="match status" value="1"/>
</dbReference>
<reference evidence="3" key="1">
    <citation type="journal article" date="2019" name="Int. J. Syst. Evol. Microbiol.">
        <title>The Global Catalogue of Microorganisms (GCM) 10K type strain sequencing project: providing services to taxonomists for standard genome sequencing and annotation.</title>
        <authorList>
            <consortium name="The Broad Institute Genomics Platform"/>
            <consortium name="The Broad Institute Genome Sequencing Center for Infectious Disease"/>
            <person name="Wu L."/>
            <person name="Ma J."/>
        </authorList>
    </citation>
    <scope>NUCLEOTIDE SEQUENCE [LARGE SCALE GENOMIC DNA]</scope>
    <source>
        <strain evidence="3">CCUG 57942</strain>
    </source>
</reference>
<dbReference type="GO" id="GO:0016787">
    <property type="term" value="F:hydrolase activity"/>
    <property type="evidence" value="ECO:0007669"/>
    <property type="project" value="UniProtKB-KW"/>
</dbReference>
<gene>
    <name evidence="2" type="ORF">ACFSW8_15485</name>
</gene>
<dbReference type="RefSeq" id="WP_377088450.1">
    <property type="nucleotide sequence ID" value="NZ_JBHSJL010000014.1"/>
</dbReference>